<keyword evidence="2" id="KW-1185">Reference proteome</keyword>
<dbReference type="Proteomes" id="UP001149954">
    <property type="component" value="Unassembled WGS sequence"/>
</dbReference>
<reference evidence="1" key="1">
    <citation type="submission" date="2022-12" db="EMBL/GenBank/DDBJ databases">
        <authorList>
            <person name="Petersen C."/>
        </authorList>
    </citation>
    <scope>NUCLEOTIDE SEQUENCE</scope>
    <source>
        <strain evidence="1">IBT 29495</strain>
    </source>
</reference>
<sequence length="82" mass="9151">MLPLPDKDLNGEDINNLPNGNRLSTMLLSPTGIIDHNLLIRLLVIPLTHRFILSILIPNILTLLPRHMVILHLLALPPTSIL</sequence>
<gene>
    <name evidence="1" type="ORF">N7463_000002</name>
</gene>
<dbReference type="EMBL" id="JAPWDS010000001">
    <property type="protein sequence ID" value="KAJ5519549.1"/>
    <property type="molecule type" value="Genomic_DNA"/>
</dbReference>
<name>A0A9W9Y3E1_9EURO</name>
<evidence type="ECO:0000313" key="2">
    <source>
        <dbReference type="Proteomes" id="UP001149954"/>
    </source>
</evidence>
<dbReference type="AlphaFoldDB" id="A0A9W9Y3E1"/>
<organism evidence="1 2">
    <name type="scientific">Penicillium fimorum</name>
    <dbReference type="NCBI Taxonomy" id="1882269"/>
    <lineage>
        <taxon>Eukaryota</taxon>
        <taxon>Fungi</taxon>
        <taxon>Dikarya</taxon>
        <taxon>Ascomycota</taxon>
        <taxon>Pezizomycotina</taxon>
        <taxon>Eurotiomycetes</taxon>
        <taxon>Eurotiomycetidae</taxon>
        <taxon>Eurotiales</taxon>
        <taxon>Aspergillaceae</taxon>
        <taxon>Penicillium</taxon>
    </lineage>
</organism>
<evidence type="ECO:0000313" key="1">
    <source>
        <dbReference type="EMBL" id="KAJ5519549.1"/>
    </source>
</evidence>
<reference evidence="1" key="2">
    <citation type="journal article" date="2023" name="IMA Fungus">
        <title>Comparative genomic study of the Penicillium genus elucidates a diverse pangenome and 15 lateral gene transfer events.</title>
        <authorList>
            <person name="Petersen C."/>
            <person name="Sorensen T."/>
            <person name="Nielsen M.R."/>
            <person name="Sondergaard T.E."/>
            <person name="Sorensen J.L."/>
            <person name="Fitzpatrick D.A."/>
            <person name="Frisvad J.C."/>
            <person name="Nielsen K.L."/>
        </authorList>
    </citation>
    <scope>NUCLEOTIDE SEQUENCE</scope>
    <source>
        <strain evidence="1">IBT 29495</strain>
    </source>
</reference>
<accession>A0A9W9Y3E1</accession>
<protein>
    <submittedName>
        <fullName evidence="1">Peptidase C14 caspase catalytic</fullName>
    </submittedName>
</protein>
<proteinExistence type="predicted"/>
<comment type="caution">
    <text evidence="1">The sequence shown here is derived from an EMBL/GenBank/DDBJ whole genome shotgun (WGS) entry which is preliminary data.</text>
</comment>